<reference evidence="1" key="1">
    <citation type="submission" date="2022-01" db="EMBL/GenBank/DDBJ databases">
        <authorList>
            <person name="King R."/>
        </authorList>
    </citation>
    <scope>NUCLEOTIDE SEQUENCE</scope>
</reference>
<gene>
    <name evidence="1" type="ORF">PSYICH_LOCUS14327</name>
</gene>
<dbReference type="Proteomes" id="UP001153636">
    <property type="component" value="Chromosome 8"/>
</dbReference>
<proteinExistence type="predicted"/>
<dbReference type="EMBL" id="OV651820">
    <property type="protein sequence ID" value="CAH1114263.1"/>
    <property type="molecule type" value="Genomic_DNA"/>
</dbReference>
<evidence type="ECO:0000313" key="2">
    <source>
        <dbReference type="Proteomes" id="UP001153636"/>
    </source>
</evidence>
<keyword evidence="2" id="KW-1185">Reference proteome</keyword>
<evidence type="ECO:0000313" key="1">
    <source>
        <dbReference type="EMBL" id="CAH1114263.1"/>
    </source>
</evidence>
<accession>A0A9P0GMD7</accession>
<dbReference type="AlphaFoldDB" id="A0A9P0GMD7"/>
<organism evidence="1 2">
    <name type="scientific">Psylliodes chrysocephalus</name>
    <dbReference type="NCBI Taxonomy" id="3402493"/>
    <lineage>
        <taxon>Eukaryota</taxon>
        <taxon>Metazoa</taxon>
        <taxon>Ecdysozoa</taxon>
        <taxon>Arthropoda</taxon>
        <taxon>Hexapoda</taxon>
        <taxon>Insecta</taxon>
        <taxon>Pterygota</taxon>
        <taxon>Neoptera</taxon>
        <taxon>Endopterygota</taxon>
        <taxon>Coleoptera</taxon>
        <taxon>Polyphaga</taxon>
        <taxon>Cucujiformia</taxon>
        <taxon>Chrysomeloidea</taxon>
        <taxon>Chrysomelidae</taxon>
        <taxon>Galerucinae</taxon>
        <taxon>Alticini</taxon>
        <taxon>Psylliodes</taxon>
    </lineage>
</organism>
<name>A0A9P0GMD7_9CUCU</name>
<dbReference type="OrthoDB" id="6747067at2759"/>
<protein>
    <submittedName>
        <fullName evidence="1">Uncharacterized protein</fullName>
    </submittedName>
</protein>
<sequence>MMDSKRALTMQELEDIFNDPNFIIDEDSPNLDIVVLTPDPDYVTDEDEVEDDELGIAEIKNVPGQLLELQFYNEDNEVDNVPLPSTTAYIGRVPIKKKKIEDTSKIFQYIPKDFLQFFEEKLTWPTAEGDGNGDEED</sequence>